<dbReference type="CDD" id="cd00077">
    <property type="entry name" value="HDc"/>
    <property type="match status" value="1"/>
</dbReference>
<dbReference type="Pfam" id="PF01966">
    <property type="entry name" value="HD"/>
    <property type="match status" value="1"/>
</dbReference>
<keyword evidence="3" id="KW-1185">Reference proteome</keyword>
<accession>A0A516KC16</accession>
<dbReference type="EMBL" id="CP041666">
    <property type="protein sequence ID" value="QDP38932.1"/>
    <property type="molecule type" value="Genomic_DNA"/>
</dbReference>
<dbReference type="FunFam" id="1.10.3210.10:FF:000026">
    <property type="entry name" value="Metal-dependent phosphohydrolase"/>
    <property type="match status" value="1"/>
</dbReference>
<dbReference type="PANTHER" id="PTHR11373:SF41">
    <property type="entry name" value="METAL-DEPENDENT PHOSPHOHYDROLASE"/>
    <property type="match status" value="1"/>
</dbReference>
<organism evidence="2 3">
    <name type="scientific">Radiobacillus deserti</name>
    <dbReference type="NCBI Taxonomy" id="2594883"/>
    <lineage>
        <taxon>Bacteria</taxon>
        <taxon>Bacillati</taxon>
        <taxon>Bacillota</taxon>
        <taxon>Bacilli</taxon>
        <taxon>Bacillales</taxon>
        <taxon>Bacillaceae</taxon>
        <taxon>Radiobacillus</taxon>
    </lineage>
</organism>
<dbReference type="RefSeq" id="WP_143891682.1">
    <property type="nucleotide sequence ID" value="NZ_CP041666.1"/>
</dbReference>
<dbReference type="GO" id="GO:0006203">
    <property type="term" value="P:dGTP catabolic process"/>
    <property type="evidence" value="ECO:0007669"/>
    <property type="project" value="TreeGrafter"/>
</dbReference>
<dbReference type="Gene3D" id="1.10.3210.10">
    <property type="entry name" value="Hypothetical protein af1432"/>
    <property type="match status" value="1"/>
</dbReference>
<dbReference type="SMART" id="SM00471">
    <property type="entry name" value="HDc"/>
    <property type="match status" value="1"/>
</dbReference>
<evidence type="ECO:0000259" key="1">
    <source>
        <dbReference type="SMART" id="SM00471"/>
    </source>
</evidence>
<dbReference type="SUPFAM" id="SSF109604">
    <property type="entry name" value="HD-domain/PDEase-like"/>
    <property type="match status" value="1"/>
</dbReference>
<gene>
    <name evidence="2" type="ORF">FN924_01090</name>
</gene>
<dbReference type="GO" id="GO:0008832">
    <property type="term" value="F:dGTPase activity"/>
    <property type="evidence" value="ECO:0007669"/>
    <property type="project" value="TreeGrafter"/>
</dbReference>
<dbReference type="InterPro" id="IPR003607">
    <property type="entry name" value="HD/PDEase_dom"/>
</dbReference>
<feature type="domain" description="HD/PDEase" evidence="1">
    <location>
        <begin position="45"/>
        <end position="160"/>
    </location>
</feature>
<dbReference type="KEGG" id="aqt:FN924_01090"/>
<dbReference type="OrthoDB" id="9814017at2"/>
<reference evidence="2 3" key="1">
    <citation type="submission" date="2019-07" db="EMBL/GenBank/DDBJ databases">
        <authorList>
            <person name="Li J."/>
        </authorList>
    </citation>
    <scope>NUCLEOTIDE SEQUENCE [LARGE SCALE GENOMIC DNA]</scope>
    <source>
        <strain evidence="2 3">TKL69</strain>
    </source>
</reference>
<evidence type="ECO:0000313" key="2">
    <source>
        <dbReference type="EMBL" id="QDP38932.1"/>
    </source>
</evidence>
<proteinExistence type="predicted"/>
<dbReference type="PANTHER" id="PTHR11373">
    <property type="entry name" value="DEOXYNUCLEOSIDE TRIPHOSPHATE TRIPHOSPHOHYDROLASE"/>
    <property type="match status" value="1"/>
</dbReference>
<dbReference type="AlphaFoldDB" id="A0A516KC16"/>
<dbReference type="Proteomes" id="UP000315215">
    <property type="component" value="Chromosome"/>
</dbReference>
<dbReference type="InterPro" id="IPR006674">
    <property type="entry name" value="HD_domain"/>
</dbReference>
<sequence>MIILDKLYGEFEVDKVLEELVLSKPVQRLKGIHQGGASYLVNGKWNVTRFEHSIGVMLLIKKLGGSIEEQIAGLLHDVSHTAFSHVIDFVLDNKNEDYHETIYNSVIKNSEIPTILKKYGYKYEDILPDDKKWTILEQPAPELCADRVDYTLRDMFEYGQISLRDVHKFLSDLTVDDGKMYLQNIEITEWFVNTYYKEVIDFFMDPLNIYGYDILAKTLKVALDNKVIYFNDFLKDDNGLIQKLKKSKSEEIQILLGNIHQNVKVVEDSVDYDLYRKNKVRLIDPSILSGNKLIRASVLSDKVKEMNNRAYEKATRGMYVKIISN</sequence>
<name>A0A516KC16_9BACI</name>
<dbReference type="InterPro" id="IPR050135">
    <property type="entry name" value="dGTPase-like"/>
</dbReference>
<protein>
    <submittedName>
        <fullName evidence="2">HD domain-containing protein</fullName>
    </submittedName>
</protein>
<evidence type="ECO:0000313" key="3">
    <source>
        <dbReference type="Proteomes" id="UP000315215"/>
    </source>
</evidence>